<organism evidence="2 3">
    <name type="scientific">Streptomyces natalensis ATCC 27448</name>
    <dbReference type="NCBI Taxonomy" id="1240678"/>
    <lineage>
        <taxon>Bacteria</taxon>
        <taxon>Bacillati</taxon>
        <taxon>Actinomycetota</taxon>
        <taxon>Actinomycetes</taxon>
        <taxon>Kitasatosporales</taxon>
        <taxon>Streptomycetaceae</taxon>
        <taxon>Streptomyces</taxon>
    </lineage>
</organism>
<gene>
    <name evidence="2" type="ORF">SNA_16500</name>
</gene>
<feature type="region of interest" description="Disordered" evidence="1">
    <location>
        <begin position="62"/>
        <end position="87"/>
    </location>
</feature>
<proteinExistence type="predicted"/>
<keyword evidence="3" id="KW-1185">Reference proteome</keyword>
<dbReference type="RefSeq" id="WP_044365554.1">
    <property type="nucleotide sequence ID" value="NZ_JRKI01000026.1"/>
</dbReference>
<evidence type="ECO:0000313" key="2">
    <source>
        <dbReference type="EMBL" id="KIZ16636.1"/>
    </source>
</evidence>
<name>A0A0D7CKL7_9ACTN</name>
<evidence type="ECO:0000256" key="1">
    <source>
        <dbReference type="SAM" id="MobiDB-lite"/>
    </source>
</evidence>
<evidence type="ECO:0000313" key="3">
    <source>
        <dbReference type="Proteomes" id="UP000032458"/>
    </source>
</evidence>
<comment type="caution">
    <text evidence="2">The sequence shown here is derived from an EMBL/GenBank/DDBJ whole genome shotgun (WGS) entry which is preliminary data.</text>
</comment>
<dbReference type="EMBL" id="JRKI01000026">
    <property type="protein sequence ID" value="KIZ16636.1"/>
    <property type="molecule type" value="Genomic_DNA"/>
</dbReference>
<sequence>MRERILRYLVERCGFTVLAVLAVLAFEYGFSEGFNLDAWAQGEGTGADLSAHLAAAVPVGLDEPLRGRPGPIRGTRMRPRTTGNCGESPCCPAVTTSGIGF</sequence>
<dbReference type="SUPFAM" id="SSF159501">
    <property type="entry name" value="EreA/ChaN-like"/>
    <property type="match status" value="1"/>
</dbReference>
<dbReference type="AlphaFoldDB" id="A0A0D7CKL7"/>
<dbReference type="PATRIC" id="fig|1240678.4.peg.3466"/>
<reference evidence="2 3" key="1">
    <citation type="submission" date="2014-09" db="EMBL/GenBank/DDBJ databases">
        <title>Draft genome sequence of Streptomyces natalensis ATCC 27448, producer of the antifungal pimaricin.</title>
        <authorList>
            <person name="Mendes M.V."/>
            <person name="Beites T."/>
            <person name="Pires S."/>
            <person name="Santos C.L."/>
            <person name="Moradas-Ferreira P."/>
        </authorList>
    </citation>
    <scope>NUCLEOTIDE SEQUENCE [LARGE SCALE GENOMIC DNA]</scope>
    <source>
        <strain evidence="2 3">ATCC 27448</strain>
    </source>
</reference>
<dbReference type="Proteomes" id="UP000032458">
    <property type="component" value="Unassembled WGS sequence"/>
</dbReference>
<accession>A0A0D7CKL7</accession>
<protein>
    <submittedName>
        <fullName evidence="2">Uncharacterized protein</fullName>
    </submittedName>
</protein>